<evidence type="ECO:0000256" key="1">
    <source>
        <dbReference type="SAM" id="MobiDB-lite"/>
    </source>
</evidence>
<evidence type="ECO:0000259" key="3">
    <source>
        <dbReference type="Pfam" id="PF02298"/>
    </source>
</evidence>
<dbReference type="InterPro" id="IPR003245">
    <property type="entry name" value="Phytocyanin_dom"/>
</dbReference>
<protein>
    <submittedName>
        <fullName evidence="4">Extracellular serine-rich</fullName>
    </submittedName>
</protein>
<feature type="signal peptide" evidence="2">
    <location>
        <begin position="1"/>
        <end position="20"/>
    </location>
</feature>
<evidence type="ECO:0000313" key="5">
    <source>
        <dbReference type="Proteomes" id="UP000567885"/>
    </source>
</evidence>
<dbReference type="InterPro" id="IPR008972">
    <property type="entry name" value="Cupredoxin"/>
</dbReference>
<gene>
    <name evidence="4" type="ORF">FHETE_9489</name>
</gene>
<feature type="region of interest" description="Disordered" evidence="1">
    <location>
        <begin position="132"/>
        <end position="189"/>
    </location>
</feature>
<keyword evidence="2" id="KW-0732">Signal</keyword>
<keyword evidence="5" id="KW-1185">Reference proteome</keyword>
<feature type="domain" description="Phytocyanin" evidence="3">
    <location>
        <begin position="40"/>
        <end position="115"/>
    </location>
</feature>
<dbReference type="EMBL" id="JAAGWQ010000221">
    <property type="protein sequence ID" value="KAF5659245.1"/>
    <property type="molecule type" value="Genomic_DNA"/>
</dbReference>
<dbReference type="Pfam" id="PF02298">
    <property type="entry name" value="Cu_bind_like"/>
    <property type="match status" value="1"/>
</dbReference>
<reference evidence="4 5" key="1">
    <citation type="submission" date="2020-05" db="EMBL/GenBank/DDBJ databases">
        <title>Identification and distribution of gene clusters putatively required for synthesis of sphingolipid metabolism inhibitors in phylogenetically diverse species of the filamentous fungus Fusarium.</title>
        <authorList>
            <person name="Kim H.-S."/>
            <person name="Busman M."/>
            <person name="Brown D.W."/>
            <person name="Divon H."/>
            <person name="Uhlig S."/>
            <person name="Proctor R.H."/>
        </authorList>
    </citation>
    <scope>NUCLEOTIDE SEQUENCE [LARGE SCALE GENOMIC DNA]</scope>
    <source>
        <strain evidence="4 5">NRRL 20693</strain>
    </source>
</reference>
<evidence type="ECO:0000313" key="4">
    <source>
        <dbReference type="EMBL" id="KAF5659245.1"/>
    </source>
</evidence>
<name>A0A8H5SSS9_FUSHE</name>
<proteinExistence type="predicted"/>
<dbReference type="OrthoDB" id="2331100at2759"/>
<evidence type="ECO:0000256" key="2">
    <source>
        <dbReference type="SAM" id="SignalP"/>
    </source>
</evidence>
<dbReference type="SUPFAM" id="SSF49503">
    <property type="entry name" value="Cupredoxins"/>
    <property type="match status" value="1"/>
</dbReference>
<comment type="caution">
    <text evidence="4">The sequence shown here is derived from an EMBL/GenBank/DDBJ whole genome shotgun (WGS) entry which is preliminary data.</text>
</comment>
<dbReference type="CDD" id="cd00920">
    <property type="entry name" value="Cupredoxin"/>
    <property type="match status" value="1"/>
</dbReference>
<sequence length="218" mass="22009">MHAPAVKLLALAAIPSTVSAATHIVKVGESGLNFTPPQTKAKVGDTVEFHFYQGFHSVAQSSFAKPCEPLNSTAFYSGDFNVKDKVSDKVFSIEVKSEDPIWYYCAVQGHCPGGMVGAINAPTSGQKSFEAFAKAASDSDGSEAPKSTGGGDFGSATATGSASGSATSGTTTATGTAASASATESAGANAGLEARGEIRWGLMTFGVAMAGVFGGLMM</sequence>
<organism evidence="4 5">
    <name type="scientific">Fusarium heterosporum</name>
    <dbReference type="NCBI Taxonomy" id="42747"/>
    <lineage>
        <taxon>Eukaryota</taxon>
        <taxon>Fungi</taxon>
        <taxon>Dikarya</taxon>
        <taxon>Ascomycota</taxon>
        <taxon>Pezizomycotina</taxon>
        <taxon>Sordariomycetes</taxon>
        <taxon>Hypocreomycetidae</taxon>
        <taxon>Hypocreales</taxon>
        <taxon>Nectriaceae</taxon>
        <taxon>Fusarium</taxon>
        <taxon>Fusarium heterosporum species complex</taxon>
    </lineage>
</organism>
<feature type="chain" id="PRO_5034868305" evidence="2">
    <location>
        <begin position="21"/>
        <end position="218"/>
    </location>
</feature>
<dbReference type="AlphaFoldDB" id="A0A8H5SSS9"/>
<feature type="compositionally biased region" description="Low complexity" evidence="1">
    <location>
        <begin position="154"/>
        <end position="189"/>
    </location>
</feature>
<dbReference type="GO" id="GO:0009055">
    <property type="term" value="F:electron transfer activity"/>
    <property type="evidence" value="ECO:0007669"/>
    <property type="project" value="InterPro"/>
</dbReference>
<dbReference type="InterPro" id="IPR052953">
    <property type="entry name" value="Ser-rich/MCO-related"/>
</dbReference>
<dbReference type="PANTHER" id="PTHR34883">
    <property type="entry name" value="SERINE-RICH PROTEIN, PUTATIVE-RELATED-RELATED"/>
    <property type="match status" value="1"/>
</dbReference>
<dbReference type="Proteomes" id="UP000567885">
    <property type="component" value="Unassembled WGS sequence"/>
</dbReference>
<dbReference type="PANTHER" id="PTHR34883:SF15">
    <property type="entry name" value="EXTRACELLULAR SERINE-RICH PROTEIN"/>
    <property type="match status" value="1"/>
</dbReference>
<dbReference type="Gene3D" id="2.60.40.420">
    <property type="entry name" value="Cupredoxins - blue copper proteins"/>
    <property type="match status" value="1"/>
</dbReference>
<accession>A0A8H5SSS9</accession>